<dbReference type="SUPFAM" id="SSF55166">
    <property type="entry name" value="Hedgehog/DD-peptidase"/>
    <property type="match status" value="1"/>
</dbReference>
<dbReference type="GO" id="GO:0071555">
    <property type="term" value="P:cell wall organization"/>
    <property type="evidence" value="ECO:0007669"/>
    <property type="project" value="UniProtKB-KW"/>
</dbReference>
<dbReference type="PANTHER" id="PTHR43126">
    <property type="entry name" value="D-ALANYL-D-ALANINE DIPEPTIDASE"/>
    <property type="match status" value="1"/>
</dbReference>
<comment type="similarity">
    <text evidence="9">Belongs to the peptidase M15D family.</text>
</comment>
<feature type="site" description="Transition state stabilizer" evidence="9">
    <location>
        <position position="72"/>
    </location>
</feature>
<evidence type="ECO:0000313" key="11">
    <source>
        <dbReference type="EMBL" id="SPX62289.1"/>
    </source>
</evidence>
<name>A0A0W0U0A8_9GAMM</name>
<keyword evidence="2 9" id="KW-0645">Protease</keyword>
<dbReference type="EMBL" id="LNYB01000033">
    <property type="protein sequence ID" value="KTD01183.1"/>
    <property type="molecule type" value="Genomic_DNA"/>
</dbReference>
<organism evidence="10 12">
    <name type="scientific">Legionella feeleii</name>
    <dbReference type="NCBI Taxonomy" id="453"/>
    <lineage>
        <taxon>Bacteria</taxon>
        <taxon>Pseudomonadati</taxon>
        <taxon>Pseudomonadota</taxon>
        <taxon>Gammaproteobacteria</taxon>
        <taxon>Legionellales</taxon>
        <taxon>Legionellaceae</taxon>
        <taxon>Legionella</taxon>
    </lineage>
</organism>
<dbReference type="InterPro" id="IPR000755">
    <property type="entry name" value="A_A_dipeptidase"/>
</dbReference>
<dbReference type="Gene3D" id="3.30.1380.10">
    <property type="match status" value="1"/>
</dbReference>
<reference evidence="10 12" key="1">
    <citation type="submission" date="2015-11" db="EMBL/GenBank/DDBJ databases">
        <title>Genomic analysis of 38 Legionella species identifies large and diverse effector repertoires.</title>
        <authorList>
            <person name="Burstein D."/>
            <person name="Amaro F."/>
            <person name="Zusman T."/>
            <person name="Lifshitz Z."/>
            <person name="Cohen O."/>
            <person name="Gilbert J.A."/>
            <person name="Pupko T."/>
            <person name="Shuman H.A."/>
            <person name="Segal G."/>
        </authorList>
    </citation>
    <scope>NUCLEOTIDE SEQUENCE [LARGE SCALE GENOMIC DNA]</scope>
    <source>
        <strain evidence="10 12">WO-44C</strain>
    </source>
</reference>
<dbReference type="Proteomes" id="UP000251942">
    <property type="component" value="Unassembled WGS sequence"/>
</dbReference>
<dbReference type="RefSeq" id="WP_058444934.1">
    <property type="nucleotide sequence ID" value="NZ_CAAAHT010000037.1"/>
</dbReference>
<proteinExistence type="inferred from homology"/>
<dbReference type="AlphaFoldDB" id="A0A0W0U0A8"/>
<dbReference type="OrthoDB" id="9801430at2"/>
<dbReference type="GO" id="GO:0006508">
    <property type="term" value="P:proteolysis"/>
    <property type="evidence" value="ECO:0007669"/>
    <property type="project" value="UniProtKB-KW"/>
</dbReference>
<reference evidence="11 13" key="2">
    <citation type="submission" date="2018-06" db="EMBL/GenBank/DDBJ databases">
        <authorList>
            <consortium name="Pathogen Informatics"/>
            <person name="Doyle S."/>
        </authorList>
    </citation>
    <scope>NUCLEOTIDE SEQUENCE [LARGE SCALE GENOMIC DNA]</scope>
    <source>
        <strain evidence="11 13">NCTC12022</strain>
    </source>
</reference>
<keyword evidence="12" id="KW-1185">Reference proteome</keyword>
<dbReference type="GO" id="GO:0160237">
    <property type="term" value="F:D-Ala-D-Ala dipeptidase activity"/>
    <property type="evidence" value="ECO:0007669"/>
    <property type="project" value="UniProtKB-EC"/>
</dbReference>
<comment type="cofactor">
    <cofactor evidence="9">
        <name>Zn(2+)</name>
        <dbReference type="ChEBI" id="CHEBI:29105"/>
    </cofactor>
    <text evidence="9">Binds 1 zinc ion per subunit.</text>
</comment>
<dbReference type="GO" id="GO:0008270">
    <property type="term" value="F:zinc ion binding"/>
    <property type="evidence" value="ECO:0007669"/>
    <property type="project" value="UniProtKB-UniRule"/>
</dbReference>
<dbReference type="Proteomes" id="UP000054698">
    <property type="component" value="Unassembled WGS sequence"/>
</dbReference>
<feature type="binding site" evidence="9">
    <location>
        <position position="129"/>
    </location>
    <ligand>
        <name>Zn(2+)</name>
        <dbReference type="ChEBI" id="CHEBI:29105"/>
        <note>catalytic</note>
    </ligand>
</feature>
<evidence type="ECO:0000313" key="12">
    <source>
        <dbReference type="Proteomes" id="UP000054698"/>
    </source>
</evidence>
<protein>
    <recommendedName>
        <fullName evidence="9">D-alanyl-D-alanine dipeptidase</fullName>
        <shortName evidence="9">D-Ala-D-Ala dipeptidase</shortName>
        <ecNumber evidence="9">3.4.13.22</ecNumber>
    </recommendedName>
</protein>
<dbReference type="PANTHER" id="PTHR43126:SF2">
    <property type="entry name" value="D-ALANYL-D-ALANINE DIPEPTIDASE"/>
    <property type="match status" value="1"/>
</dbReference>
<dbReference type="EMBL" id="UASS01000037">
    <property type="protein sequence ID" value="SPX62289.1"/>
    <property type="molecule type" value="Genomic_DNA"/>
</dbReference>
<evidence type="ECO:0000256" key="2">
    <source>
        <dbReference type="ARBA" id="ARBA00022670"/>
    </source>
</evidence>
<evidence type="ECO:0000256" key="1">
    <source>
        <dbReference type="ARBA" id="ARBA00001362"/>
    </source>
</evidence>
<accession>A0A0W0U0A8</accession>
<sequence>MSTEYEFSPHDYTAVELTSQSHPRIRVCPKYFELGFSPVSQIWGRYAVLARLKQALNFLPAEYGFLVWDVYRPRAVQAMLFDWMRGEVRSKFPYFTEQENYEETLKYVSLPCRVGDSYCSPHLSGGAIDLTLFEMSTGKELDMGTPFDDCTERAHKDYFNLQSELSVEEKNIKERRNSLNQAMTKAGFTPYQYEWWHFDLGNLFWGRVLGKAAVFGPLFGDLEWPAEVEHVLHSSQE</sequence>
<evidence type="ECO:0000256" key="7">
    <source>
        <dbReference type="ARBA" id="ARBA00023049"/>
    </source>
</evidence>
<feature type="binding site" evidence="9">
    <location>
        <position position="197"/>
    </location>
    <ligand>
        <name>Zn(2+)</name>
        <dbReference type="ChEBI" id="CHEBI:29105"/>
        <note>catalytic</note>
    </ligand>
</feature>
<keyword evidence="5 9" id="KW-0862">Zinc</keyword>
<dbReference type="PATRIC" id="fig|453.4.peg.1316"/>
<comment type="catalytic activity">
    <reaction evidence="1 9">
        <text>D-alanyl-D-alanine + H2O = 2 D-alanine</text>
        <dbReference type="Rhea" id="RHEA:20661"/>
        <dbReference type="ChEBI" id="CHEBI:15377"/>
        <dbReference type="ChEBI" id="CHEBI:57416"/>
        <dbReference type="ChEBI" id="CHEBI:57822"/>
        <dbReference type="EC" id="3.4.13.22"/>
    </reaction>
</comment>
<dbReference type="Pfam" id="PF01427">
    <property type="entry name" value="Peptidase_M15"/>
    <property type="match status" value="1"/>
</dbReference>
<comment type="function">
    <text evidence="9">Catalyzes hydrolysis of the D-alanyl-D-alanine dipeptide.</text>
</comment>
<evidence type="ECO:0000256" key="8">
    <source>
        <dbReference type="ARBA" id="ARBA00023316"/>
    </source>
</evidence>
<keyword evidence="7 9" id="KW-0482">Metalloprotease</keyword>
<keyword evidence="6 9" id="KW-0224">Dipeptidase</keyword>
<evidence type="ECO:0000256" key="4">
    <source>
        <dbReference type="ARBA" id="ARBA00022801"/>
    </source>
</evidence>
<evidence type="ECO:0000313" key="10">
    <source>
        <dbReference type="EMBL" id="KTD01183.1"/>
    </source>
</evidence>
<feature type="binding site" evidence="9">
    <location>
        <position position="122"/>
    </location>
    <ligand>
        <name>Zn(2+)</name>
        <dbReference type="ChEBI" id="CHEBI:29105"/>
        <note>catalytic</note>
    </ligand>
</feature>
<evidence type="ECO:0000313" key="13">
    <source>
        <dbReference type="Proteomes" id="UP000251942"/>
    </source>
</evidence>
<feature type="active site" description="Proton donor/acceptor" evidence="9">
    <location>
        <position position="194"/>
    </location>
</feature>
<keyword evidence="8" id="KW-0961">Cell wall biogenesis/degradation</keyword>
<dbReference type="InterPro" id="IPR009045">
    <property type="entry name" value="Zn_M74/Hedgehog-like"/>
</dbReference>
<keyword evidence="4 9" id="KW-0378">Hydrolase</keyword>
<dbReference type="HAMAP" id="MF_01924">
    <property type="entry name" value="A_A_dipeptidase"/>
    <property type="match status" value="1"/>
</dbReference>
<evidence type="ECO:0000256" key="6">
    <source>
        <dbReference type="ARBA" id="ARBA00022997"/>
    </source>
</evidence>
<evidence type="ECO:0000256" key="9">
    <source>
        <dbReference type="HAMAP-Rule" id="MF_01924"/>
    </source>
</evidence>
<keyword evidence="3 9" id="KW-0479">Metal-binding</keyword>
<dbReference type="EC" id="3.4.13.22" evidence="9"/>
<evidence type="ECO:0000256" key="5">
    <source>
        <dbReference type="ARBA" id="ARBA00022833"/>
    </source>
</evidence>
<gene>
    <name evidence="11" type="primary">vanX</name>
    <name evidence="9" type="synonym">ddpX</name>
    <name evidence="10" type="ORF">Lfee_1220</name>
    <name evidence="11" type="ORF">NCTC12022_03047</name>
</gene>
<evidence type="ECO:0000256" key="3">
    <source>
        <dbReference type="ARBA" id="ARBA00022723"/>
    </source>
</evidence>
<dbReference type="GO" id="GO:0008237">
    <property type="term" value="F:metallopeptidase activity"/>
    <property type="evidence" value="ECO:0007669"/>
    <property type="project" value="UniProtKB-KW"/>
</dbReference>